<sequence length="73" mass="8345">MAALGFDDEKDKELAKTMNENIILSLPRQYAFDVLPDASLSKSKLQTLNSDSHTTLTSRHFMEFDLPSRSLQW</sequence>
<comment type="caution">
    <text evidence="1">The sequence shown here is derived from an EMBL/GenBank/DDBJ whole genome shotgun (WGS) entry which is preliminary data.</text>
</comment>
<evidence type="ECO:0000313" key="1">
    <source>
        <dbReference type="EMBL" id="KAF8380419.1"/>
    </source>
</evidence>
<organism evidence="1 2">
    <name type="scientific">Tetracentron sinense</name>
    <name type="common">Spur-leaf</name>
    <dbReference type="NCBI Taxonomy" id="13715"/>
    <lineage>
        <taxon>Eukaryota</taxon>
        <taxon>Viridiplantae</taxon>
        <taxon>Streptophyta</taxon>
        <taxon>Embryophyta</taxon>
        <taxon>Tracheophyta</taxon>
        <taxon>Spermatophyta</taxon>
        <taxon>Magnoliopsida</taxon>
        <taxon>Trochodendrales</taxon>
        <taxon>Trochodendraceae</taxon>
        <taxon>Tetracentron</taxon>
    </lineage>
</organism>
<proteinExistence type="predicted"/>
<keyword evidence="2" id="KW-1185">Reference proteome</keyword>
<evidence type="ECO:0000313" key="2">
    <source>
        <dbReference type="Proteomes" id="UP000655225"/>
    </source>
</evidence>
<dbReference type="EMBL" id="JABCRI010000021">
    <property type="protein sequence ID" value="KAF8380419.1"/>
    <property type="molecule type" value="Genomic_DNA"/>
</dbReference>
<protein>
    <submittedName>
        <fullName evidence="1">Uncharacterized protein</fullName>
    </submittedName>
</protein>
<accession>A0A834YFM6</accession>
<reference evidence="1 2" key="1">
    <citation type="submission" date="2020-04" db="EMBL/GenBank/DDBJ databases">
        <title>Plant Genome Project.</title>
        <authorList>
            <person name="Zhang R.-G."/>
        </authorList>
    </citation>
    <scope>NUCLEOTIDE SEQUENCE [LARGE SCALE GENOMIC DNA]</scope>
    <source>
        <strain evidence="1">YNK0</strain>
        <tissue evidence="1">Leaf</tissue>
    </source>
</reference>
<dbReference type="Proteomes" id="UP000655225">
    <property type="component" value="Unassembled WGS sequence"/>
</dbReference>
<gene>
    <name evidence="1" type="ORF">HHK36_027905</name>
</gene>
<dbReference type="AlphaFoldDB" id="A0A834YFM6"/>
<name>A0A834YFM6_TETSI</name>